<evidence type="ECO:0000256" key="5">
    <source>
        <dbReference type="ARBA" id="ARBA00023002"/>
    </source>
</evidence>
<dbReference type="InterPro" id="IPR036291">
    <property type="entry name" value="NAD(P)-bd_dom_sf"/>
</dbReference>
<keyword evidence="5 8" id="KW-0560">Oxidoreductase</keyword>
<dbReference type="InterPro" id="IPR011032">
    <property type="entry name" value="GroES-like_sf"/>
</dbReference>
<dbReference type="Pfam" id="PF08240">
    <property type="entry name" value="ADH_N"/>
    <property type="match status" value="1"/>
</dbReference>
<dbReference type="PANTHER" id="PTHR43161">
    <property type="entry name" value="SORBITOL DEHYDROGENASE"/>
    <property type="match status" value="1"/>
</dbReference>
<dbReference type="CDD" id="cd08232">
    <property type="entry name" value="idonate-5-DH"/>
    <property type="match status" value="1"/>
</dbReference>
<dbReference type="Gene3D" id="3.40.50.720">
    <property type="entry name" value="NAD(P)-binding Rossmann-like Domain"/>
    <property type="match status" value="1"/>
</dbReference>
<evidence type="ECO:0000259" key="6">
    <source>
        <dbReference type="Pfam" id="PF00107"/>
    </source>
</evidence>
<dbReference type="SUPFAM" id="SSF50129">
    <property type="entry name" value="GroES-like"/>
    <property type="match status" value="1"/>
</dbReference>
<dbReference type="RefSeq" id="WP_318584735.1">
    <property type="nucleotide sequence ID" value="NZ_JAWRCP010000001.1"/>
</dbReference>
<reference evidence="8 9" key="1">
    <citation type="submission" date="2023-11" db="EMBL/GenBank/DDBJ databases">
        <title>Plant-associative lifestyle of Vibrio porteresiae and its evolutionary dynamics.</title>
        <authorList>
            <person name="Rameshkumar N."/>
            <person name="Kirti K."/>
        </authorList>
    </citation>
    <scope>NUCLEOTIDE SEQUENCE [LARGE SCALE GENOMIC DNA]</scope>
    <source>
        <strain evidence="8 9">MSSRF7</strain>
    </source>
</reference>
<organism evidence="8 9">
    <name type="scientific">Vibrio rhizosphaerae</name>
    <dbReference type="NCBI Taxonomy" id="398736"/>
    <lineage>
        <taxon>Bacteria</taxon>
        <taxon>Pseudomonadati</taxon>
        <taxon>Pseudomonadota</taxon>
        <taxon>Gammaproteobacteria</taxon>
        <taxon>Vibrionales</taxon>
        <taxon>Vibrionaceae</taxon>
        <taxon>Vibrio</taxon>
    </lineage>
</organism>
<gene>
    <name evidence="8" type="primary">idnD</name>
    <name evidence="8" type="ORF">SBX64_08185</name>
</gene>
<evidence type="ECO:0000256" key="4">
    <source>
        <dbReference type="ARBA" id="ARBA00022833"/>
    </source>
</evidence>
<dbReference type="Proteomes" id="UP001279860">
    <property type="component" value="Unassembled WGS sequence"/>
</dbReference>
<feature type="domain" description="Alcohol dehydrogenase-like C-terminal" evidence="6">
    <location>
        <begin position="171"/>
        <end position="295"/>
    </location>
</feature>
<evidence type="ECO:0000313" key="8">
    <source>
        <dbReference type="EMBL" id="MDW6092521.1"/>
    </source>
</evidence>
<name>A0ABU4ISY0_9VIBR</name>
<sequence>MEIKAIKVSGKHQVSIENTSIEADENECLVKITRGGICGSDIHYYQHGGVGDFSLQHPMTLGHEVIGRLYPSNQTVAVNPSKPCGACEYCQSGRSNQCLKMEFFGSAMRNPHVDGGFAEYVKVTKDQVVPYDETMSQEVMAFAEPLAVAIHAVNQSGGVVGKKVLVTGCGPIGCLIVAACQAAGASEVVGSDLSERCRDIATAMGATSVLSPMDTVPDLYLKEKGYFDVSFEASGAVPAFHSCIDMTKAAGALVLVGMRPGMVDFPLTKCLAKEINVKGSFRFISEFETAVRWLETGKINPLPLLTKVFPFTDIIEALDLAADKSKAMKIQLSFED</sequence>
<dbReference type="Gene3D" id="3.90.180.10">
    <property type="entry name" value="Medium-chain alcohol dehydrogenases, catalytic domain"/>
    <property type="match status" value="1"/>
</dbReference>
<accession>A0ABU4ISY0</accession>
<evidence type="ECO:0000256" key="1">
    <source>
        <dbReference type="ARBA" id="ARBA00001947"/>
    </source>
</evidence>
<dbReference type="SUPFAM" id="SSF51735">
    <property type="entry name" value="NAD(P)-binding Rossmann-fold domains"/>
    <property type="match status" value="1"/>
</dbReference>
<comment type="cofactor">
    <cofactor evidence="1">
        <name>Zn(2+)</name>
        <dbReference type="ChEBI" id="CHEBI:29105"/>
    </cofactor>
</comment>
<dbReference type="EMBL" id="JAWRCP010000001">
    <property type="protein sequence ID" value="MDW6092521.1"/>
    <property type="molecule type" value="Genomic_DNA"/>
</dbReference>
<dbReference type="Pfam" id="PF00107">
    <property type="entry name" value="ADH_zinc_N"/>
    <property type="match status" value="1"/>
</dbReference>
<comment type="caution">
    <text evidence="8">The sequence shown here is derived from an EMBL/GenBank/DDBJ whole genome shotgun (WGS) entry which is preliminary data.</text>
</comment>
<evidence type="ECO:0000256" key="3">
    <source>
        <dbReference type="ARBA" id="ARBA00022723"/>
    </source>
</evidence>
<proteinExistence type="inferred from homology"/>
<dbReference type="InterPro" id="IPR013154">
    <property type="entry name" value="ADH-like_N"/>
</dbReference>
<feature type="domain" description="Alcohol dehydrogenase-like N-terminal" evidence="7">
    <location>
        <begin position="25"/>
        <end position="131"/>
    </location>
</feature>
<evidence type="ECO:0000256" key="2">
    <source>
        <dbReference type="ARBA" id="ARBA00008072"/>
    </source>
</evidence>
<protein>
    <submittedName>
        <fullName evidence="8">L-idonate 5-dehydrogenase</fullName>
        <ecNumber evidence="8">1.1.1.264</ecNumber>
    </submittedName>
</protein>
<evidence type="ECO:0000259" key="7">
    <source>
        <dbReference type="Pfam" id="PF08240"/>
    </source>
</evidence>
<comment type="similarity">
    <text evidence="2">Belongs to the zinc-containing alcohol dehydrogenase family.</text>
</comment>
<evidence type="ECO:0000313" key="9">
    <source>
        <dbReference type="Proteomes" id="UP001279860"/>
    </source>
</evidence>
<dbReference type="NCBIfam" id="NF007375">
    <property type="entry name" value="PRK09880.1"/>
    <property type="match status" value="1"/>
</dbReference>
<dbReference type="InterPro" id="IPR013149">
    <property type="entry name" value="ADH-like_C"/>
</dbReference>
<dbReference type="PANTHER" id="PTHR43161:SF9">
    <property type="entry name" value="SORBITOL DEHYDROGENASE"/>
    <property type="match status" value="1"/>
</dbReference>
<dbReference type="GO" id="GO:0050572">
    <property type="term" value="F:L-idonate 5-dehydrogenase [NAD(P)+] activity"/>
    <property type="evidence" value="ECO:0007669"/>
    <property type="project" value="UniProtKB-EC"/>
</dbReference>
<keyword evidence="3" id="KW-0479">Metal-binding</keyword>
<dbReference type="EC" id="1.1.1.264" evidence="8"/>
<keyword evidence="9" id="KW-1185">Reference proteome</keyword>
<keyword evidence="4" id="KW-0862">Zinc</keyword>